<keyword evidence="2" id="KW-1185">Reference proteome</keyword>
<evidence type="ECO:0008006" key="3">
    <source>
        <dbReference type="Google" id="ProtNLM"/>
    </source>
</evidence>
<dbReference type="Proteomes" id="UP001317705">
    <property type="component" value="Chromosome"/>
</dbReference>
<gene>
    <name evidence="1" type="ORF">GURASL_22400</name>
</gene>
<organism evidence="1 2">
    <name type="scientific">Geotalea uraniireducens</name>
    <dbReference type="NCBI Taxonomy" id="351604"/>
    <lineage>
        <taxon>Bacteria</taxon>
        <taxon>Pseudomonadati</taxon>
        <taxon>Thermodesulfobacteriota</taxon>
        <taxon>Desulfuromonadia</taxon>
        <taxon>Geobacterales</taxon>
        <taxon>Geobacteraceae</taxon>
        <taxon>Geotalea</taxon>
    </lineage>
</organism>
<evidence type="ECO:0000313" key="1">
    <source>
        <dbReference type="EMBL" id="BDV43317.1"/>
    </source>
</evidence>
<dbReference type="EMBL" id="AP027151">
    <property type="protein sequence ID" value="BDV43317.1"/>
    <property type="molecule type" value="Genomic_DNA"/>
</dbReference>
<proteinExistence type="predicted"/>
<reference evidence="1 2" key="1">
    <citation type="submission" date="2022-12" db="EMBL/GenBank/DDBJ databases">
        <title>Polyphasic characterization of Geotalea uranireducens NIT-SL11 newly isolated from a complex of sewage sludge and microbially reduced graphene oxide.</title>
        <authorList>
            <person name="Xie L."/>
            <person name="Yoshida N."/>
            <person name="Meng L."/>
        </authorList>
    </citation>
    <scope>NUCLEOTIDE SEQUENCE [LARGE SCALE GENOMIC DNA]</scope>
    <source>
        <strain evidence="1 2">NIT-SL11</strain>
    </source>
</reference>
<evidence type="ECO:0000313" key="2">
    <source>
        <dbReference type="Proteomes" id="UP001317705"/>
    </source>
</evidence>
<sequence length="351" mass="37459">MAALLVRTLGLESGLPADPKPADYRTVLSGNRTYHFEAEDVYDTRGDNTSVRSYPLYGPFTGSGWLSGLAGSTKIRFTIFLPRAGEYSLHVVARGDGQQWQAGDRIFRVDSGSSLREAVAGKVDLPAGKQTITLILPPEGAVDSFTLSAAAVTPLEPLGGWDFAATLTWGRFAEVLASMRSLDSQLPVDGPGAVKNVSVADAAVLPATVETTAIDYLGAHTAAHWVRAGVGGARLEIPLQIPTAGVYGVRIRLLGEQVAVSLDSTKAIWPGKPYFSWFDLGLKRFAQGKHLLVLALPPMGGADVVELTRYKASPSEYLKLTGLPDAAGMPVPRSECVKYLKLAIDLMHGQK</sequence>
<name>A0ABM8ELJ8_9BACT</name>
<accession>A0ABM8ELJ8</accession>
<protein>
    <recommendedName>
        <fullName evidence="3">Malectin domain-containing protein</fullName>
    </recommendedName>
</protein>